<evidence type="ECO:0000313" key="1">
    <source>
        <dbReference type="EMBL" id="KAE8763137.1"/>
    </source>
</evidence>
<evidence type="ECO:0008006" key="3">
    <source>
        <dbReference type="Google" id="ProtNLM"/>
    </source>
</evidence>
<dbReference type="AlphaFoldDB" id="A0A7J5UL73"/>
<comment type="caution">
    <text evidence="1">The sequence shown here is derived from an EMBL/GenBank/DDBJ whole genome shotgun (WGS) entry which is preliminary data.</text>
</comment>
<organism evidence="1 2">
    <name type="scientific">Georgenia thermotolerans</name>
    <dbReference type="NCBI Taxonomy" id="527326"/>
    <lineage>
        <taxon>Bacteria</taxon>
        <taxon>Bacillati</taxon>
        <taxon>Actinomycetota</taxon>
        <taxon>Actinomycetes</taxon>
        <taxon>Micrococcales</taxon>
        <taxon>Bogoriellaceae</taxon>
        <taxon>Georgenia</taxon>
    </lineage>
</organism>
<keyword evidence="2" id="KW-1185">Reference proteome</keyword>
<accession>A0A7J5UL73</accession>
<gene>
    <name evidence="1" type="ORF">GB883_15725</name>
</gene>
<reference evidence="1 2" key="1">
    <citation type="submission" date="2019-10" db="EMBL/GenBank/DDBJ databases">
        <title>Georgenia wutianyii sp. nov. and Georgenia yuyongxinii sp. nov. isolated from plateau pika (Ochotona curzoniae) in the Qinghai-Tibet plateau of China.</title>
        <authorList>
            <person name="Tian Z."/>
        </authorList>
    </citation>
    <scope>NUCLEOTIDE SEQUENCE [LARGE SCALE GENOMIC DNA]</scope>
    <source>
        <strain evidence="1 2">DSM 21501</strain>
    </source>
</reference>
<dbReference type="InterPro" id="IPR045423">
    <property type="entry name" value="DUF6510"/>
</dbReference>
<protein>
    <recommendedName>
        <fullName evidence="3">Hydrogenase maturation nickel metallochaperone HypA</fullName>
    </recommendedName>
</protein>
<name>A0A7J5UL73_9MICO</name>
<dbReference type="Pfam" id="PF20120">
    <property type="entry name" value="DUF6510"/>
    <property type="match status" value="1"/>
</dbReference>
<dbReference type="OrthoDB" id="165401at2"/>
<dbReference type="Proteomes" id="UP000451860">
    <property type="component" value="Unassembled WGS sequence"/>
</dbReference>
<evidence type="ECO:0000313" key="2">
    <source>
        <dbReference type="Proteomes" id="UP000451860"/>
    </source>
</evidence>
<proteinExistence type="predicted"/>
<dbReference type="RefSeq" id="WP_152203852.1">
    <property type="nucleotide sequence ID" value="NZ_VUKF01000036.1"/>
</dbReference>
<sequence length="93" mass="9453">MDEDPQERRLDGNAAAGPLAELFTVDLAAAVATCAGCGSAAPLAAHLLYADAPALVVRCPSCSGVVLRFGSADGRLRLDLTGARLITVDLTDA</sequence>
<dbReference type="EMBL" id="WHJE01000092">
    <property type="protein sequence ID" value="KAE8763137.1"/>
    <property type="molecule type" value="Genomic_DNA"/>
</dbReference>